<gene>
    <name evidence="1" type="ORF">NM208_g11537</name>
</gene>
<evidence type="ECO:0000313" key="1">
    <source>
        <dbReference type="EMBL" id="KAJ3525673.1"/>
    </source>
</evidence>
<dbReference type="EMBL" id="JANRMS010001868">
    <property type="protein sequence ID" value="KAJ3525673.1"/>
    <property type="molecule type" value="Genomic_DNA"/>
</dbReference>
<organism evidence="1 2">
    <name type="scientific">Fusarium decemcellulare</name>
    <dbReference type="NCBI Taxonomy" id="57161"/>
    <lineage>
        <taxon>Eukaryota</taxon>
        <taxon>Fungi</taxon>
        <taxon>Dikarya</taxon>
        <taxon>Ascomycota</taxon>
        <taxon>Pezizomycotina</taxon>
        <taxon>Sordariomycetes</taxon>
        <taxon>Hypocreomycetidae</taxon>
        <taxon>Hypocreales</taxon>
        <taxon>Nectriaceae</taxon>
        <taxon>Fusarium</taxon>
        <taxon>Fusarium decemcellulare species complex</taxon>
    </lineage>
</organism>
<evidence type="ECO:0000313" key="2">
    <source>
        <dbReference type="Proteomes" id="UP001148629"/>
    </source>
</evidence>
<accession>A0ACC1RTR8</accession>
<comment type="caution">
    <text evidence="1">The sequence shown here is derived from an EMBL/GenBank/DDBJ whole genome shotgun (WGS) entry which is preliminary data.</text>
</comment>
<name>A0ACC1RTR8_9HYPO</name>
<dbReference type="Proteomes" id="UP001148629">
    <property type="component" value="Unassembled WGS sequence"/>
</dbReference>
<keyword evidence="2" id="KW-1185">Reference proteome</keyword>
<protein>
    <submittedName>
        <fullName evidence="1">Uncharacterized protein</fullName>
    </submittedName>
</protein>
<reference evidence="1" key="1">
    <citation type="submission" date="2022-08" db="EMBL/GenBank/DDBJ databases">
        <title>Genome Sequence of Fusarium decemcellulare.</title>
        <authorList>
            <person name="Buettner E."/>
        </authorList>
    </citation>
    <scope>NUCLEOTIDE SEQUENCE</scope>
    <source>
        <strain evidence="1">Babe19</strain>
    </source>
</reference>
<sequence>MAELTVGYVAGIIAFGIVVAQLWCPTAITFVLAGQLRDRETAATWTTAGRFLQSSLWPALLQADSAKSRGVRRSVSLMALAVPLLGLLVSLAGVITPLGLYEQDELDNESTSASFQYVEDSSAFLLGTSPRDNKTFTRTCQFTPQCLAPCPYTSDVTVYESDGLSSNCTTLYDTNTTVPSILYDIYMSGTKKRRTTVSNYFDIEWRQLTTRYYRNYNNGTPIAVGIFRALESFALKDEIRPVEGLIVDGKNGGIGLRNHTLPADHSRGATWSEDLLFLEPETECANLNVSLDFEISTSSKQMSGVAVTKLFMTDHGGFAHINSTNPKDDQRNGENKPDLKMRAYQAAWYTNGATMLLMNVTDPTDKVKGTKAFARIDSKMDKKWKLPITESDHTRYQSLDFLSDFGHFVGMTDITTDGEDLYPNPHNVTPEYFDALKIVCQGTSLNAPAKLNNTYVTCSLVRGVPERVDDGPPNLFEDGSKWSAPLYTCASAVKATIKRVTFFHNGTSDNLENLVVKEVKEKEYKDEEDMPIWGVEDWNLGLAQFQPIWGIVDRSFKGFRNVSTTQAPSLYMLGSAMDNMLAGVSSLNPSSPTMNLPGSIVPISALHTIVNNRDTTEPVIDVAAQGSMSLWLKWKRLSASEDSVPMIVKLLWNDLAASALVGSKGVLGARNEEPAQAARVRVVPTVHRIKYRWVFGIPAFIVIVCMGLILLMVAGSAVAGKSGFDLLRHRLKQVAVGRVLTTIFHPDSSSFIMSPADWSRANGEKHIDMAGGRPAPSALGGPTLAVVTPVPPQFSPPPLQQFYQAQAFPPQPYGQQQPPPLWRGSPVTPDETHELTYFPERKA</sequence>
<proteinExistence type="predicted"/>